<evidence type="ECO:0000313" key="3">
    <source>
        <dbReference type="Proteomes" id="UP001142175"/>
    </source>
</evidence>
<dbReference type="RefSeq" id="WP_258422346.1">
    <property type="nucleotide sequence ID" value="NZ_JANSUY010000002.1"/>
</dbReference>
<organism evidence="2 3">
    <name type="scientific">Aquiflexum gelatinilyticum</name>
    <dbReference type="NCBI Taxonomy" id="2961943"/>
    <lineage>
        <taxon>Bacteria</taxon>
        <taxon>Pseudomonadati</taxon>
        <taxon>Bacteroidota</taxon>
        <taxon>Cytophagia</taxon>
        <taxon>Cytophagales</taxon>
        <taxon>Cyclobacteriaceae</taxon>
        <taxon>Aquiflexum</taxon>
    </lineage>
</organism>
<feature type="transmembrane region" description="Helical" evidence="1">
    <location>
        <begin position="159"/>
        <end position="177"/>
    </location>
</feature>
<keyword evidence="1" id="KW-0472">Membrane</keyword>
<gene>
    <name evidence="2" type="ORF">NU887_05430</name>
</gene>
<feature type="transmembrane region" description="Helical" evidence="1">
    <location>
        <begin position="71"/>
        <end position="89"/>
    </location>
</feature>
<comment type="caution">
    <text evidence="2">The sequence shown here is derived from an EMBL/GenBank/DDBJ whole genome shotgun (WGS) entry which is preliminary data.</text>
</comment>
<name>A0A9X2P3H9_9BACT</name>
<protein>
    <submittedName>
        <fullName evidence="2">Uncharacterized protein</fullName>
    </submittedName>
</protein>
<feature type="transmembrane region" description="Helical" evidence="1">
    <location>
        <begin position="21"/>
        <end position="46"/>
    </location>
</feature>
<accession>A0A9X2P3H9</accession>
<dbReference type="AlphaFoldDB" id="A0A9X2P3H9"/>
<reference evidence="2" key="1">
    <citation type="submission" date="2022-08" db="EMBL/GenBank/DDBJ databases">
        <authorList>
            <person name="Zhang D."/>
        </authorList>
    </citation>
    <scope>NUCLEOTIDE SEQUENCE</scope>
    <source>
        <strain evidence="2">XJ19-11</strain>
    </source>
</reference>
<dbReference type="EMBL" id="JANSUY010000002">
    <property type="protein sequence ID" value="MCR9014467.1"/>
    <property type="molecule type" value="Genomic_DNA"/>
</dbReference>
<keyword evidence="3" id="KW-1185">Reference proteome</keyword>
<evidence type="ECO:0000313" key="2">
    <source>
        <dbReference type="EMBL" id="MCR9014467.1"/>
    </source>
</evidence>
<proteinExistence type="predicted"/>
<keyword evidence="1" id="KW-1133">Transmembrane helix</keyword>
<keyword evidence="1" id="KW-0812">Transmembrane</keyword>
<sequence>MEKEKYIQDLRQIKEIMDRSSKFISLSGLSGIAAGVIALAGAWYAYNYIYTESDYFSYNIILLSSGDVRSLIGLGAVILTLAIGVGLFFTAKKAKKSNQKIWNSQAKRLLVNLSIPLVTGGLLSLIFLSRGFIGIIAPLTLIFYGLALVNASKYTHQEIRSLGIIEIILGLMSAYFIGFGLLFWAIGFGLLHIVYGIIMHYRYGS</sequence>
<feature type="transmembrane region" description="Helical" evidence="1">
    <location>
        <begin position="109"/>
        <end position="127"/>
    </location>
</feature>
<evidence type="ECO:0000256" key="1">
    <source>
        <dbReference type="SAM" id="Phobius"/>
    </source>
</evidence>
<feature type="transmembrane region" description="Helical" evidence="1">
    <location>
        <begin position="133"/>
        <end position="152"/>
    </location>
</feature>
<dbReference type="Proteomes" id="UP001142175">
    <property type="component" value="Unassembled WGS sequence"/>
</dbReference>